<dbReference type="SMART" id="SM00304">
    <property type="entry name" value="HAMP"/>
    <property type="match status" value="1"/>
</dbReference>
<dbReference type="PATRIC" id="fig|1121014.3.peg.2031"/>
<dbReference type="PROSITE" id="PS50885">
    <property type="entry name" value="HAMP"/>
    <property type="match status" value="1"/>
</dbReference>
<evidence type="ECO:0000313" key="7">
    <source>
        <dbReference type="EMBL" id="KFL36025.1"/>
    </source>
</evidence>
<dbReference type="PANTHER" id="PTHR45138:SF9">
    <property type="entry name" value="DIGUANYLATE CYCLASE DGCM-RELATED"/>
    <property type="match status" value="1"/>
</dbReference>
<dbReference type="GO" id="GO:0052621">
    <property type="term" value="F:diguanylate cyclase activity"/>
    <property type="evidence" value="ECO:0007669"/>
    <property type="project" value="UniProtKB-EC"/>
</dbReference>
<evidence type="ECO:0000256" key="3">
    <source>
        <dbReference type="ARBA" id="ARBA00034247"/>
    </source>
</evidence>
<dbReference type="PROSITE" id="PS50887">
    <property type="entry name" value="GGDEF"/>
    <property type="match status" value="1"/>
</dbReference>
<dbReference type="GO" id="GO:0007165">
    <property type="term" value="P:signal transduction"/>
    <property type="evidence" value="ECO:0007669"/>
    <property type="project" value="InterPro"/>
</dbReference>
<proteinExistence type="predicted"/>
<comment type="cofactor">
    <cofactor evidence="1">
        <name>Mg(2+)</name>
        <dbReference type="ChEBI" id="CHEBI:18420"/>
    </cofactor>
</comment>
<dbReference type="InterPro" id="IPR050469">
    <property type="entry name" value="Diguanylate_Cyclase"/>
</dbReference>
<keyword evidence="4" id="KW-1133">Transmembrane helix</keyword>
<feature type="domain" description="HAMP" evidence="5">
    <location>
        <begin position="381"/>
        <end position="437"/>
    </location>
</feature>
<dbReference type="InterPro" id="IPR029787">
    <property type="entry name" value="Nucleotide_cyclase"/>
</dbReference>
<dbReference type="Proteomes" id="UP000029085">
    <property type="component" value="Unassembled WGS sequence"/>
</dbReference>
<accession>A0A087MGM2</accession>
<feature type="transmembrane region" description="Helical" evidence="4">
    <location>
        <begin position="12"/>
        <end position="32"/>
    </location>
</feature>
<name>A0A087MGM2_9GAMM</name>
<dbReference type="GO" id="GO:0005886">
    <property type="term" value="C:plasma membrane"/>
    <property type="evidence" value="ECO:0007669"/>
    <property type="project" value="TreeGrafter"/>
</dbReference>
<dbReference type="AlphaFoldDB" id="A0A087MGM2"/>
<evidence type="ECO:0000256" key="4">
    <source>
        <dbReference type="SAM" id="Phobius"/>
    </source>
</evidence>
<dbReference type="RefSeq" id="WP_051924567.1">
    <property type="nucleotide sequence ID" value="NZ_AVCJ01000034.1"/>
</dbReference>
<keyword evidence="8" id="KW-1185">Reference proteome</keyword>
<keyword evidence="4" id="KW-0472">Membrane</keyword>
<keyword evidence="4" id="KW-0812">Transmembrane</keyword>
<dbReference type="InterPro" id="IPR003660">
    <property type="entry name" value="HAMP_dom"/>
</dbReference>
<comment type="caution">
    <text evidence="7">The sequence shown here is derived from an EMBL/GenBank/DDBJ whole genome shotgun (WGS) entry which is preliminary data.</text>
</comment>
<evidence type="ECO:0000313" key="8">
    <source>
        <dbReference type="Proteomes" id="UP000029085"/>
    </source>
</evidence>
<dbReference type="InterPro" id="IPR043128">
    <property type="entry name" value="Rev_trsase/Diguanyl_cyclase"/>
</dbReference>
<dbReference type="EMBL" id="AVCJ01000034">
    <property type="protein sequence ID" value="KFL36025.1"/>
    <property type="molecule type" value="Genomic_DNA"/>
</dbReference>
<dbReference type="Gene3D" id="3.30.70.270">
    <property type="match status" value="1"/>
</dbReference>
<dbReference type="EC" id="2.7.7.65" evidence="2"/>
<gene>
    <name evidence="7" type="ORF">N788_05630</name>
</gene>
<evidence type="ECO:0000259" key="5">
    <source>
        <dbReference type="PROSITE" id="PS50885"/>
    </source>
</evidence>
<dbReference type="PANTHER" id="PTHR45138">
    <property type="entry name" value="REGULATORY COMPONENTS OF SENSORY TRANSDUCTION SYSTEM"/>
    <property type="match status" value="1"/>
</dbReference>
<evidence type="ECO:0000259" key="6">
    <source>
        <dbReference type="PROSITE" id="PS50887"/>
    </source>
</evidence>
<dbReference type="Pfam" id="PF00672">
    <property type="entry name" value="HAMP"/>
    <property type="match status" value="1"/>
</dbReference>
<organism evidence="7 8">
    <name type="scientific">Arenimonas donghaensis DSM 18148 = HO3-R19</name>
    <dbReference type="NCBI Taxonomy" id="1121014"/>
    <lineage>
        <taxon>Bacteria</taxon>
        <taxon>Pseudomonadati</taxon>
        <taxon>Pseudomonadota</taxon>
        <taxon>Gammaproteobacteria</taxon>
        <taxon>Lysobacterales</taxon>
        <taxon>Lysobacteraceae</taxon>
        <taxon>Arenimonas</taxon>
    </lineage>
</organism>
<dbReference type="FunFam" id="3.30.70.270:FF:000001">
    <property type="entry name" value="Diguanylate cyclase domain protein"/>
    <property type="match status" value="1"/>
</dbReference>
<dbReference type="GO" id="GO:1902201">
    <property type="term" value="P:negative regulation of bacterial-type flagellum-dependent cell motility"/>
    <property type="evidence" value="ECO:0007669"/>
    <property type="project" value="TreeGrafter"/>
</dbReference>
<comment type="catalytic activity">
    <reaction evidence="3">
        <text>2 GTP = 3',3'-c-di-GMP + 2 diphosphate</text>
        <dbReference type="Rhea" id="RHEA:24898"/>
        <dbReference type="ChEBI" id="CHEBI:33019"/>
        <dbReference type="ChEBI" id="CHEBI:37565"/>
        <dbReference type="ChEBI" id="CHEBI:58805"/>
        <dbReference type="EC" id="2.7.7.65"/>
    </reaction>
</comment>
<dbReference type="SMART" id="SM00267">
    <property type="entry name" value="GGDEF"/>
    <property type="match status" value="1"/>
</dbReference>
<dbReference type="STRING" id="1121014.N788_05630"/>
<evidence type="ECO:0000256" key="2">
    <source>
        <dbReference type="ARBA" id="ARBA00012528"/>
    </source>
</evidence>
<dbReference type="CDD" id="cd06225">
    <property type="entry name" value="HAMP"/>
    <property type="match status" value="1"/>
</dbReference>
<reference evidence="7 8" key="2">
    <citation type="journal article" date="2015" name="Stand. Genomic Sci.">
        <title>High quality draft genomic sequence of Arenimonas donghaensis DSM 18148(T).</title>
        <authorList>
            <person name="Chen F."/>
            <person name="Wang H."/>
            <person name="Cao Y."/>
            <person name="Li X."/>
            <person name="Wang G."/>
        </authorList>
    </citation>
    <scope>NUCLEOTIDE SEQUENCE [LARGE SCALE GENOMIC DNA]</scope>
    <source>
        <strain evidence="7 8">HO3-R19</strain>
    </source>
</reference>
<evidence type="ECO:0000256" key="1">
    <source>
        <dbReference type="ARBA" id="ARBA00001946"/>
    </source>
</evidence>
<dbReference type="Gene3D" id="6.10.340.10">
    <property type="match status" value="1"/>
</dbReference>
<dbReference type="InterPro" id="IPR000160">
    <property type="entry name" value="GGDEF_dom"/>
</dbReference>
<dbReference type="GO" id="GO:0043709">
    <property type="term" value="P:cell adhesion involved in single-species biofilm formation"/>
    <property type="evidence" value="ECO:0007669"/>
    <property type="project" value="TreeGrafter"/>
</dbReference>
<feature type="transmembrane region" description="Helical" evidence="4">
    <location>
        <begin position="357"/>
        <end position="379"/>
    </location>
</feature>
<dbReference type="CDD" id="cd01949">
    <property type="entry name" value="GGDEF"/>
    <property type="match status" value="1"/>
</dbReference>
<feature type="domain" description="GGDEF" evidence="6">
    <location>
        <begin position="490"/>
        <end position="622"/>
    </location>
</feature>
<sequence length="622" mass="68290">MRLLAHQVLGRVALWSTLAVVGATALGYGYAFELSRDRALDQLRQHAELQGLQEEQAFRDAEAHLEYFRAEFLRRYRDQAIDYGARFDSLYAPGDGGALRLKPEYFRGARTDDGRYVIHTTGFLGRRATPPDEEFRRRAVIITDLVSELGPAWRGPFANLHASLPDNGLVIHWPGVPWGLQAAADLDVSEGAVIAGTRQENNPERNAVWSGLYFDKTAGQWTVTVQLPVDGDDGRHLVNPSHDILLDDILARLGRNRLVGAQTLLLSPDGHLIAGPGVMSETDQSRGILHVDALDDPFPARIHRLAMQHTDEGHAAHVMQDEQSGAYVVFTRVEGPDWRLATVYPGRQVAGAAHRGAAIMLALGLGLQLILLVVVGTVLSRRVSQPVQQLRDAADRITRGEQTEAAVAELPLAEENEIGSLSRSFRELARQVEHRQGELEGTVEVRTRELAEANQRLEQLTRTDSLTALPNRRAFDDDLAQLLANPEPMAGLALGMVDVDYFKPFNDTLGHEAGDQALRRVADVLAGQIRRDVRCYRYGGEEFAVVFTSIAVPHAERILRRILEDIAALAIEHGASPLGVVTVSAGLAKSYDPDIDAATLVRAADRQLYAAKASGRNRIAIG</sequence>
<dbReference type="Pfam" id="PF00990">
    <property type="entry name" value="GGDEF"/>
    <property type="match status" value="1"/>
</dbReference>
<dbReference type="OrthoDB" id="9803824at2"/>
<dbReference type="SUPFAM" id="SSF55073">
    <property type="entry name" value="Nucleotide cyclase"/>
    <property type="match status" value="1"/>
</dbReference>
<reference evidence="8" key="1">
    <citation type="submission" date="2013-08" db="EMBL/GenBank/DDBJ databases">
        <title>Genome sequencing of Arenimonas donghaensis.</title>
        <authorList>
            <person name="Chen F."/>
            <person name="Wang G."/>
        </authorList>
    </citation>
    <scope>NUCLEOTIDE SEQUENCE [LARGE SCALE GENOMIC DNA]</scope>
    <source>
        <strain evidence="8">HO3-R19</strain>
    </source>
</reference>
<dbReference type="NCBIfam" id="TIGR00254">
    <property type="entry name" value="GGDEF"/>
    <property type="match status" value="1"/>
</dbReference>
<protein>
    <recommendedName>
        <fullName evidence="2">diguanylate cyclase</fullName>
        <ecNumber evidence="2">2.7.7.65</ecNumber>
    </recommendedName>
</protein>